<organism evidence="2 3">
    <name type="scientific">Pleuronectes platessa</name>
    <name type="common">European plaice</name>
    <dbReference type="NCBI Taxonomy" id="8262"/>
    <lineage>
        <taxon>Eukaryota</taxon>
        <taxon>Metazoa</taxon>
        <taxon>Chordata</taxon>
        <taxon>Craniata</taxon>
        <taxon>Vertebrata</taxon>
        <taxon>Euteleostomi</taxon>
        <taxon>Actinopterygii</taxon>
        <taxon>Neopterygii</taxon>
        <taxon>Teleostei</taxon>
        <taxon>Neoteleostei</taxon>
        <taxon>Acanthomorphata</taxon>
        <taxon>Carangaria</taxon>
        <taxon>Pleuronectiformes</taxon>
        <taxon>Pleuronectoidei</taxon>
        <taxon>Pleuronectidae</taxon>
        <taxon>Pleuronectes</taxon>
    </lineage>
</organism>
<dbReference type="Proteomes" id="UP001153269">
    <property type="component" value="Unassembled WGS sequence"/>
</dbReference>
<reference evidence="2" key="1">
    <citation type="submission" date="2020-03" db="EMBL/GenBank/DDBJ databases">
        <authorList>
            <person name="Weist P."/>
        </authorList>
    </citation>
    <scope>NUCLEOTIDE SEQUENCE</scope>
</reference>
<dbReference type="AlphaFoldDB" id="A0A9N7TLV6"/>
<dbReference type="EMBL" id="CADEAL010000148">
    <property type="protein sequence ID" value="CAB1415281.1"/>
    <property type="molecule type" value="Genomic_DNA"/>
</dbReference>
<evidence type="ECO:0000256" key="1">
    <source>
        <dbReference type="SAM" id="MobiDB-lite"/>
    </source>
</evidence>
<comment type="caution">
    <text evidence="2">The sequence shown here is derived from an EMBL/GenBank/DDBJ whole genome shotgun (WGS) entry which is preliminary data.</text>
</comment>
<accession>A0A9N7TLV6</accession>
<proteinExistence type="predicted"/>
<keyword evidence="3" id="KW-1185">Reference proteome</keyword>
<evidence type="ECO:0000313" key="3">
    <source>
        <dbReference type="Proteomes" id="UP001153269"/>
    </source>
</evidence>
<sequence>MRTYGGLQSVTQQSNAATRLHPVRHADWVQPTDPAVIRGRVMSVSVLSLHADPVMCRGNSTVSLKGEANSMGNFKCLPESPSSLTSPEPPPPPSSRGQSLYCLVDPTGRQDSTTNSTTLQSECVRVVPRLLALEPGSHKEPFPVTLIL</sequence>
<protein>
    <submittedName>
        <fullName evidence="2">Uncharacterized protein</fullName>
    </submittedName>
</protein>
<name>A0A9N7TLV6_PLEPL</name>
<evidence type="ECO:0000313" key="2">
    <source>
        <dbReference type="EMBL" id="CAB1415281.1"/>
    </source>
</evidence>
<feature type="compositionally biased region" description="Low complexity" evidence="1">
    <location>
        <begin position="77"/>
        <end position="86"/>
    </location>
</feature>
<gene>
    <name evidence="2" type="ORF">PLEPLA_LOCUS2997</name>
</gene>
<feature type="region of interest" description="Disordered" evidence="1">
    <location>
        <begin position="67"/>
        <end position="117"/>
    </location>
</feature>